<feature type="region of interest" description="Disordered" evidence="1">
    <location>
        <begin position="277"/>
        <end position="325"/>
    </location>
</feature>
<reference evidence="3 4" key="1">
    <citation type="journal article" date="2018" name="Cell">
        <title>The Chara Genome: Secondary Complexity and Implications for Plant Terrestrialization.</title>
        <authorList>
            <person name="Nishiyama T."/>
            <person name="Sakayama H."/>
            <person name="Vries J.D."/>
            <person name="Buschmann H."/>
            <person name="Saint-Marcoux D."/>
            <person name="Ullrich K.K."/>
            <person name="Haas F.B."/>
            <person name="Vanderstraeten L."/>
            <person name="Becker D."/>
            <person name="Lang D."/>
            <person name="Vosolsobe S."/>
            <person name="Rombauts S."/>
            <person name="Wilhelmsson P.K.I."/>
            <person name="Janitza P."/>
            <person name="Kern R."/>
            <person name="Heyl A."/>
            <person name="Rumpler F."/>
            <person name="Villalobos L.I.A.C."/>
            <person name="Clay J.M."/>
            <person name="Skokan R."/>
            <person name="Toyoda A."/>
            <person name="Suzuki Y."/>
            <person name="Kagoshima H."/>
            <person name="Schijlen E."/>
            <person name="Tajeshwar N."/>
            <person name="Catarino B."/>
            <person name="Hetherington A.J."/>
            <person name="Saltykova A."/>
            <person name="Bonnot C."/>
            <person name="Breuninger H."/>
            <person name="Symeonidi A."/>
            <person name="Radhakrishnan G.V."/>
            <person name="Van Nieuwerburgh F."/>
            <person name="Deforce D."/>
            <person name="Chang C."/>
            <person name="Karol K.G."/>
            <person name="Hedrich R."/>
            <person name="Ulvskov P."/>
            <person name="Glockner G."/>
            <person name="Delwiche C.F."/>
            <person name="Petrasek J."/>
            <person name="Van de Peer Y."/>
            <person name="Friml J."/>
            <person name="Beilby M."/>
            <person name="Dolan L."/>
            <person name="Kohara Y."/>
            <person name="Sugano S."/>
            <person name="Fujiyama A."/>
            <person name="Delaux P.-M."/>
            <person name="Quint M."/>
            <person name="TheiBen G."/>
            <person name="Hagemann M."/>
            <person name="Harholt J."/>
            <person name="Dunand C."/>
            <person name="Zachgo S."/>
            <person name="Langdale J."/>
            <person name="Maumus F."/>
            <person name="Straeten D.V.D."/>
            <person name="Gould S.B."/>
            <person name="Rensing S.A."/>
        </authorList>
    </citation>
    <scope>NUCLEOTIDE SEQUENCE [LARGE SCALE GENOMIC DNA]</scope>
    <source>
        <strain evidence="3 4">S276</strain>
    </source>
</reference>
<evidence type="ECO:0000256" key="1">
    <source>
        <dbReference type="SAM" id="MobiDB-lite"/>
    </source>
</evidence>
<dbReference type="Gene3D" id="1.10.10.60">
    <property type="entry name" value="Homeodomain-like"/>
    <property type="match status" value="1"/>
</dbReference>
<feature type="compositionally biased region" description="Polar residues" evidence="1">
    <location>
        <begin position="209"/>
        <end position="238"/>
    </location>
</feature>
<dbReference type="PROSITE" id="PS50090">
    <property type="entry name" value="MYB_LIKE"/>
    <property type="match status" value="1"/>
</dbReference>
<protein>
    <recommendedName>
        <fullName evidence="2">Myb-like domain-containing protein</fullName>
    </recommendedName>
</protein>
<feature type="compositionally biased region" description="Polar residues" evidence="1">
    <location>
        <begin position="279"/>
        <end position="295"/>
    </location>
</feature>
<dbReference type="Pfam" id="PF13837">
    <property type="entry name" value="Myb_DNA-bind_4"/>
    <property type="match status" value="1"/>
</dbReference>
<dbReference type="EMBL" id="BFEA01000210">
    <property type="protein sequence ID" value="GBG74777.1"/>
    <property type="molecule type" value="Genomic_DNA"/>
</dbReference>
<evidence type="ECO:0000313" key="3">
    <source>
        <dbReference type="EMBL" id="GBG74777.1"/>
    </source>
</evidence>
<evidence type="ECO:0000259" key="2">
    <source>
        <dbReference type="PROSITE" id="PS50090"/>
    </source>
</evidence>
<feature type="domain" description="Myb-like" evidence="2">
    <location>
        <begin position="317"/>
        <end position="388"/>
    </location>
</feature>
<feature type="compositionally biased region" description="Pro residues" evidence="1">
    <location>
        <begin position="309"/>
        <end position="318"/>
    </location>
</feature>
<gene>
    <name evidence="3" type="ORF">CBR_g19289</name>
</gene>
<keyword evidence="4" id="KW-1185">Reference proteome</keyword>
<feature type="region of interest" description="Disordered" evidence="1">
    <location>
        <begin position="450"/>
        <end position="504"/>
    </location>
</feature>
<dbReference type="OrthoDB" id="691673at2759"/>
<dbReference type="PANTHER" id="PTHR33492:SF4">
    <property type="entry name" value="OS02G0174300 PROTEIN"/>
    <property type="match status" value="1"/>
</dbReference>
<comment type="caution">
    <text evidence="3">The sequence shown here is derived from an EMBL/GenBank/DDBJ whole genome shotgun (WGS) entry which is preliminary data.</text>
</comment>
<dbReference type="Proteomes" id="UP000265515">
    <property type="component" value="Unassembled WGS sequence"/>
</dbReference>
<feature type="compositionally biased region" description="Gly residues" evidence="1">
    <location>
        <begin position="482"/>
        <end position="491"/>
    </location>
</feature>
<name>A0A388KXK0_CHABU</name>
<dbReference type="Gramene" id="GBG74777">
    <property type="protein sequence ID" value="GBG74777"/>
    <property type="gene ID" value="CBR_g19289"/>
</dbReference>
<organism evidence="3 4">
    <name type="scientific">Chara braunii</name>
    <name type="common">Braun's stonewort</name>
    <dbReference type="NCBI Taxonomy" id="69332"/>
    <lineage>
        <taxon>Eukaryota</taxon>
        <taxon>Viridiplantae</taxon>
        <taxon>Streptophyta</taxon>
        <taxon>Charophyceae</taxon>
        <taxon>Charales</taxon>
        <taxon>Characeae</taxon>
        <taxon>Chara</taxon>
    </lineage>
</organism>
<evidence type="ECO:0000313" key="4">
    <source>
        <dbReference type="Proteomes" id="UP000265515"/>
    </source>
</evidence>
<proteinExistence type="predicted"/>
<accession>A0A388KXK0</accession>
<feature type="region of interest" description="Disordered" evidence="1">
    <location>
        <begin position="180"/>
        <end position="238"/>
    </location>
</feature>
<sequence length="610" mass="66392">MILAAGSSFCTVALLNAEEEEQPSMAHYSQHAGLSSIEDWGYSETQNEGPPAARYGSSSLAAGEQQQCYTHDGCKSQCPIGDKVGANVGGPEGDLQQAHRRSVFLFGGPAWSGGGVRGPENAHVTAPVIDVPLPSVVTGHGQLPSPVSPVAGFRMGLGGDDEVALRQRLRLRAMAMSDGLSLSPDERGRAPVALRTPPRTDGSCHGSPGPSTVSSVDNDTTGCRSSHTPAALSPNRQASFRLSPESIRGDASPQPHVPHTGSPEYVINRIIRENEAGGLSNQDCDPRRLQNTPCSVENVAGTSTTRPSEAPPTRPPPAEKNTDRWGETETEWLCRFRNEVKTLMGEETEPLGRARLKTGFWKDVEQRMKGKGFNRNAEQCKNKFNTLLDYYRRLKAHKSWSGLPSYWDMNQTRRKKYNVDFVLRRAVYDIIHPVEKDKDSINLSNLMDSGADEERLEDSERCNNVDAETEGGSEDPAVGSGSSPGLGGSSGGQRSTGFGPVLGKRRRSYVNARESSMHAVTGAMRDHTAALTRSDRECVKMRCEATRDIARHQAEVNRELMQQEIASRERIATITGERVEKGYLILADAIRSLRRRSNSPSSGPDSSDSR</sequence>
<dbReference type="InterPro" id="IPR001005">
    <property type="entry name" value="SANT/Myb"/>
</dbReference>
<dbReference type="AlphaFoldDB" id="A0A388KXK0"/>
<dbReference type="PANTHER" id="PTHR33492">
    <property type="entry name" value="OSJNBA0043A12.37 PROTEIN-RELATED"/>
    <property type="match status" value="1"/>
</dbReference>
<dbReference type="InterPro" id="IPR044822">
    <property type="entry name" value="Myb_DNA-bind_4"/>
</dbReference>